<keyword evidence="1" id="KW-0472">Membrane</keyword>
<organism evidence="3 4">
    <name type="scientific">Actinotalea fermentans</name>
    <dbReference type="NCBI Taxonomy" id="43671"/>
    <lineage>
        <taxon>Bacteria</taxon>
        <taxon>Bacillati</taxon>
        <taxon>Actinomycetota</taxon>
        <taxon>Actinomycetes</taxon>
        <taxon>Micrococcales</taxon>
        <taxon>Cellulomonadaceae</taxon>
        <taxon>Actinotalea</taxon>
    </lineage>
</organism>
<dbReference type="Proteomes" id="UP000321484">
    <property type="component" value="Unassembled WGS sequence"/>
</dbReference>
<dbReference type="Pfam" id="PF21986">
    <property type="entry name" value="AH_C"/>
    <property type="match status" value="1"/>
</dbReference>
<feature type="transmembrane region" description="Helical" evidence="1">
    <location>
        <begin position="260"/>
        <end position="283"/>
    </location>
</feature>
<feature type="transmembrane region" description="Helical" evidence="1">
    <location>
        <begin position="161"/>
        <end position="180"/>
    </location>
</feature>
<feature type="transmembrane region" description="Helical" evidence="1">
    <location>
        <begin position="472"/>
        <end position="491"/>
    </location>
</feature>
<evidence type="ECO:0000313" key="3">
    <source>
        <dbReference type="EMBL" id="GEN81432.1"/>
    </source>
</evidence>
<keyword evidence="4" id="KW-1185">Reference proteome</keyword>
<feature type="transmembrane region" description="Helical" evidence="1">
    <location>
        <begin position="32"/>
        <end position="56"/>
    </location>
</feature>
<dbReference type="Gene3D" id="3.10.490.10">
    <property type="entry name" value="Gamma-glutamyl cyclotransferase-like"/>
    <property type="match status" value="1"/>
</dbReference>
<dbReference type="CDD" id="cd06661">
    <property type="entry name" value="GGCT_like"/>
    <property type="match status" value="1"/>
</dbReference>
<dbReference type="PANTHER" id="PTHR31610:SF0">
    <property type="entry name" value="SLC26A_SULP TRANSPORTER DOMAIN-CONTAINING PROTEIN"/>
    <property type="match status" value="1"/>
</dbReference>
<keyword evidence="1" id="KW-1133">Transmembrane helix</keyword>
<evidence type="ECO:0000313" key="4">
    <source>
        <dbReference type="Proteomes" id="UP000321484"/>
    </source>
</evidence>
<dbReference type="OrthoDB" id="182039at2"/>
<name>A0A511Z1V6_9CELL</name>
<dbReference type="AlphaFoldDB" id="A0A511Z1V6"/>
<accession>A0A511Z1V6</accession>
<dbReference type="InterPro" id="IPR036568">
    <property type="entry name" value="GGCT-like_sf"/>
</dbReference>
<feature type="transmembrane region" description="Helical" evidence="1">
    <location>
        <begin position="342"/>
        <end position="363"/>
    </location>
</feature>
<dbReference type="EMBL" id="BJYK01000012">
    <property type="protein sequence ID" value="GEN81432.1"/>
    <property type="molecule type" value="Genomic_DNA"/>
</dbReference>
<gene>
    <name evidence="3" type="ORF">AFE02nite_31660</name>
</gene>
<dbReference type="InterPro" id="IPR013024">
    <property type="entry name" value="GGCT-like"/>
</dbReference>
<feature type="transmembrane region" description="Helical" evidence="1">
    <location>
        <begin position="445"/>
        <end position="465"/>
    </location>
</feature>
<feature type="transmembrane region" description="Helical" evidence="1">
    <location>
        <begin position="133"/>
        <end position="154"/>
    </location>
</feature>
<proteinExistence type="predicted"/>
<feature type="transmembrane region" description="Helical" evidence="1">
    <location>
        <begin position="215"/>
        <end position="236"/>
    </location>
</feature>
<protein>
    <recommendedName>
        <fullName evidence="2">Allophanate hydrolase C-terminal domain-containing protein</fullName>
    </recommendedName>
</protein>
<dbReference type="InterPro" id="IPR053844">
    <property type="entry name" value="AH_C"/>
</dbReference>
<feature type="transmembrane region" description="Helical" evidence="1">
    <location>
        <begin position="62"/>
        <end position="83"/>
    </location>
</feature>
<feature type="transmembrane region" description="Helical" evidence="1">
    <location>
        <begin position="497"/>
        <end position="519"/>
    </location>
</feature>
<reference evidence="3 4" key="1">
    <citation type="submission" date="2019-07" db="EMBL/GenBank/DDBJ databases">
        <title>Whole genome shotgun sequence of Actinotalea fermentans NBRC 105374.</title>
        <authorList>
            <person name="Hosoyama A."/>
            <person name="Uohara A."/>
            <person name="Ohji S."/>
            <person name="Ichikawa N."/>
        </authorList>
    </citation>
    <scope>NUCLEOTIDE SEQUENCE [LARGE SCALE GENOMIC DNA]</scope>
    <source>
        <strain evidence="3 4">NBRC 105374</strain>
    </source>
</reference>
<keyword evidence="1" id="KW-0812">Transmembrane</keyword>
<feature type="domain" description="Allophanate hydrolase C-terminal" evidence="2">
    <location>
        <begin position="532"/>
        <end position="650"/>
    </location>
</feature>
<feature type="transmembrane region" description="Helical" evidence="1">
    <location>
        <begin position="186"/>
        <end position="203"/>
    </location>
</feature>
<feature type="transmembrane region" description="Helical" evidence="1">
    <location>
        <begin position="370"/>
        <end position="387"/>
    </location>
</feature>
<dbReference type="RefSeq" id="WP_146820021.1">
    <property type="nucleotide sequence ID" value="NZ_BJYK01000012.1"/>
</dbReference>
<dbReference type="PANTHER" id="PTHR31610">
    <property type="entry name" value="SLR0360 PROTEIN"/>
    <property type="match status" value="1"/>
</dbReference>
<dbReference type="SUPFAM" id="SSF110857">
    <property type="entry name" value="Gamma-glutamyl cyclotransferase-like"/>
    <property type="match status" value="1"/>
</dbReference>
<feature type="transmembrane region" description="Helical" evidence="1">
    <location>
        <begin position="104"/>
        <end position="121"/>
    </location>
</feature>
<evidence type="ECO:0000259" key="2">
    <source>
        <dbReference type="Pfam" id="PF21986"/>
    </source>
</evidence>
<evidence type="ECO:0000256" key="1">
    <source>
        <dbReference type="SAM" id="Phobius"/>
    </source>
</evidence>
<sequence length="656" mass="69338">MSTTAPAAPAATGSTEPRVRLAWWTKGDWNGLFGLGTNVLLNVIVLTGLCLTVVQIPSDTVYGRILPALGIALPLGNIWYAILARRLARRENRTDVTALPYGPSVPHTFIVVFVVMLPVYLQRQDAIAAWRAGLAWAFIIGCIVLLGAVFGPWIRRWTPRAALLGALAGISITFISMSPAAQMWQAPWIAFVALGFILVGWLGGRRMPFDAPVGLVAVLVSTAIAWVAVALGWSGILEPSAVSQSLSDLALHLPFPTTDVVTGLADIAPLLASAIPLGIYNFTEGMTNVESAAAAGDRYSTRQVLAADGLGAVVGSFLGSPFPPAVYIGHPGWKAVGGRVGYSLATGIVVAVVCFTGLVGTFLAVFPMQALVPVLLYIGLVIGGQAFNVNARRYAPAIVLAMIPSIAEWATGQINNALAAAGTTAAEVGHDSLIANGVIYDGLHLLGQGAVLVGILLGAVACFVIDRKMYAAALTAVIAAVLSFFGLINAVEVAVNASPGVTLGYLFLAALLAAFGWYLRREKDDTLDDELLFVNGTLMRGLELHGNLDGAELLEETTTAPRYRVHTIGDVHPGMYQVADDEEGGAAIHGELYHVPAEVLLRVIEGEPAGLYRGPVELADGRRVPGILYRRELAEQHPEITEHGGWRQYRAAVTTA</sequence>
<feature type="transmembrane region" description="Helical" evidence="1">
    <location>
        <begin position="304"/>
        <end position="322"/>
    </location>
</feature>
<comment type="caution">
    <text evidence="3">The sequence shown here is derived from an EMBL/GenBank/DDBJ whole genome shotgun (WGS) entry which is preliminary data.</text>
</comment>